<evidence type="ECO:0000256" key="1">
    <source>
        <dbReference type="SAM" id="MobiDB-lite"/>
    </source>
</evidence>
<dbReference type="GO" id="GO:0016747">
    <property type="term" value="F:acyltransferase activity, transferring groups other than amino-acyl groups"/>
    <property type="evidence" value="ECO:0007669"/>
    <property type="project" value="InterPro"/>
</dbReference>
<keyword evidence="2" id="KW-0472">Membrane</keyword>
<protein>
    <submittedName>
        <fullName evidence="4">GNAT family N-acetyltransferase</fullName>
    </submittedName>
</protein>
<accession>A0A8I1FWT6</accession>
<reference evidence="4" key="1">
    <citation type="submission" date="2020-12" db="EMBL/GenBank/DDBJ databases">
        <title>Antibiotic resistance and phylogeny of Pseudomonas spp. isolated over three decades from chicken meat in the Norwegian food chain.</title>
        <authorList>
            <person name="Moen B."/>
        </authorList>
    </citation>
    <scope>NUCLEOTIDE SEQUENCE</scope>
    <source>
        <strain evidence="4">MF6762</strain>
    </source>
</reference>
<feature type="region of interest" description="Disordered" evidence="1">
    <location>
        <begin position="50"/>
        <end position="69"/>
    </location>
</feature>
<feature type="transmembrane region" description="Helical" evidence="2">
    <location>
        <begin position="28"/>
        <end position="47"/>
    </location>
</feature>
<evidence type="ECO:0000313" key="4">
    <source>
        <dbReference type="EMBL" id="MBJ2258650.1"/>
    </source>
</evidence>
<evidence type="ECO:0000313" key="5">
    <source>
        <dbReference type="Proteomes" id="UP000658390"/>
    </source>
</evidence>
<organism evidence="4 5">
    <name type="scientific">Pseudomonas psychrophila</name>
    <dbReference type="NCBI Taxonomy" id="122355"/>
    <lineage>
        <taxon>Bacteria</taxon>
        <taxon>Pseudomonadati</taxon>
        <taxon>Pseudomonadota</taxon>
        <taxon>Gammaproteobacteria</taxon>
        <taxon>Pseudomonadales</taxon>
        <taxon>Pseudomonadaceae</taxon>
        <taxon>Pseudomonas</taxon>
    </lineage>
</organism>
<keyword evidence="2" id="KW-0812">Transmembrane</keyword>
<gene>
    <name evidence="4" type="ORF">JFT45_19265</name>
</gene>
<comment type="caution">
    <text evidence="4">The sequence shown here is derived from an EMBL/GenBank/DDBJ whole genome shotgun (WGS) entry which is preliminary data.</text>
</comment>
<evidence type="ECO:0000259" key="3">
    <source>
        <dbReference type="Pfam" id="PF13673"/>
    </source>
</evidence>
<dbReference type="InterPro" id="IPR000182">
    <property type="entry name" value="GNAT_dom"/>
</dbReference>
<name>A0A8I1FWT6_9PSED</name>
<dbReference type="Pfam" id="PF13673">
    <property type="entry name" value="Acetyltransf_10"/>
    <property type="match status" value="1"/>
</dbReference>
<sequence>MSAALEQARGESVTVHASLSSITAYESYGFTLAGGVGALAGLVYQPMEKRLPETKRANRPNVTQTQLPL</sequence>
<feature type="compositionally biased region" description="Polar residues" evidence="1">
    <location>
        <begin position="60"/>
        <end position="69"/>
    </location>
</feature>
<dbReference type="AlphaFoldDB" id="A0A8I1FWT6"/>
<evidence type="ECO:0000256" key="2">
    <source>
        <dbReference type="SAM" id="Phobius"/>
    </source>
</evidence>
<keyword evidence="2" id="KW-1133">Transmembrane helix</keyword>
<proteinExistence type="predicted"/>
<dbReference type="Proteomes" id="UP000658390">
    <property type="component" value="Unassembled WGS sequence"/>
</dbReference>
<feature type="domain" description="N-acetyltransferase" evidence="3">
    <location>
        <begin position="4"/>
        <end position="51"/>
    </location>
</feature>
<dbReference type="EMBL" id="JAEKCZ010000020">
    <property type="protein sequence ID" value="MBJ2258650.1"/>
    <property type="molecule type" value="Genomic_DNA"/>
</dbReference>
<keyword evidence="4" id="KW-0808">Transferase</keyword>